<organism evidence="1 2">
    <name type="scientific">Hypsizygus marmoreus</name>
    <name type="common">White beech mushroom</name>
    <name type="synonym">Agaricus marmoreus</name>
    <dbReference type="NCBI Taxonomy" id="39966"/>
    <lineage>
        <taxon>Eukaryota</taxon>
        <taxon>Fungi</taxon>
        <taxon>Dikarya</taxon>
        <taxon>Basidiomycota</taxon>
        <taxon>Agaricomycotina</taxon>
        <taxon>Agaricomycetes</taxon>
        <taxon>Agaricomycetidae</taxon>
        <taxon>Agaricales</taxon>
        <taxon>Tricholomatineae</taxon>
        <taxon>Lyophyllaceae</taxon>
        <taxon>Hypsizygus</taxon>
    </lineage>
</organism>
<gene>
    <name evidence="1" type="ORF">Hypma_005226</name>
</gene>
<accession>A0A369J384</accession>
<comment type="caution">
    <text evidence="1">The sequence shown here is derived from an EMBL/GenBank/DDBJ whole genome shotgun (WGS) entry which is preliminary data.</text>
</comment>
<evidence type="ECO:0000313" key="1">
    <source>
        <dbReference type="EMBL" id="RDB15097.1"/>
    </source>
</evidence>
<keyword evidence="2" id="KW-1185">Reference proteome</keyword>
<proteinExistence type="predicted"/>
<protein>
    <submittedName>
        <fullName evidence="1">Uncharacterized protein</fullName>
    </submittedName>
</protein>
<dbReference type="Proteomes" id="UP000076154">
    <property type="component" value="Unassembled WGS sequence"/>
</dbReference>
<dbReference type="EMBL" id="LUEZ02000215">
    <property type="protein sequence ID" value="RDB15097.1"/>
    <property type="molecule type" value="Genomic_DNA"/>
</dbReference>
<sequence>MWVMLASEVLTDRQLHGQNQLGYYYDTDTGLQVLKLPGLSDFDEEDADFKYEGEEEIRESPSCEELYRCRHNCDGRD</sequence>
<evidence type="ECO:0000313" key="2">
    <source>
        <dbReference type="Proteomes" id="UP000076154"/>
    </source>
</evidence>
<name>A0A369J384_HYPMA</name>
<reference evidence="1" key="1">
    <citation type="submission" date="2018-04" db="EMBL/GenBank/DDBJ databases">
        <title>Whole genome sequencing of Hypsizygus marmoreus.</title>
        <authorList>
            <person name="Choi I.-G."/>
            <person name="Min B."/>
            <person name="Kim J.-G."/>
            <person name="Kim S."/>
            <person name="Oh Y.-L."/>
            <person name="Kong W.-S."/>
            <person name="Park H."/>
            <person name="Jeong J."/>
            <person name="Song E.-S."/>
        </authorList>
    </citation>
    <scope>NUCLEOTIDE SEQUENCE [LARGE SCALE GENOMIC DNA]</scope>
    <source>
        <strain evidence="1">51987-8</strain>
    </source>
</reference>
<dbReference type="InParanoid" id="A0A369J384"/>
<dbReference type="AlphaFoldDB" id="A0A369J384"/>